<keyword evidence="5" id="KW-0645">Protease</keyword>
<feature type="domain" description="PDZ" evidence="4">
    <location>
        <begin position="14"/>
        <end position="79"/>
    </location>
</feature>
<dbReference type="InterPro" id="IPR036034">
    <property type="entry name" value="PDZ_sf"/>
</dbReference>
<dbReference type="Proteomes" id="UP000276133">
    <property type="component" value="Unassembled WGS sequence"/>
</dbReference>
<comment type="caution">
    <text evidence="5">The sequence shown here is derived from an EMBL/GenBank/DDBJ whole genome shotgun (WGS) entry which is preliminary data.</text>
</comment>
<organism evidence="5 6">
    <name type="scientific">Brachionus plicatilis</name>
    <name type="common">Marine rotifer</name>
    <name type="synonym">Brachionus muelleri</name>
    <dbReference type="NCBI Taxonomy" id="10195"/>
    <lineage>
        <taxon>Eukaryota</taxon>
        <taxon>Metazoa</taxon>
        <taxon>Spiralia</taxon>
        <taxon>Gnathifera</taxon>
        <taxon>Rotifera</taxon>
        <taxon>Eurotatoria</taxon>
        <taxon>Monogononta</taxon>
        <taxon>Pseudotrocha</taxon>
        <taxon>Ploima</taxon>
        <taxon>Brachionidae</taxon>
        <taxon>Brachionus</taxon>
    </lineage>
</organism>
<dbReference type="GO" id="GO:0005886">
    <property type="term" value="C:plasma membrane"/>
    <property type="evidence" value="ECO:0007669"/>
    <property type="project" value="TreeGrafter"/>
</dbReference>
<keyword evidence="6" id="KW-1185">Reference proteome</keyword>
<keyword evidence="3" id="KW-0966">Cell projection</keyword>
<dbReference type="Pfam" id="PF00595">
    <property type="entry name" value="PDZ"/>
    <property type="match status" value="1"/>
</dbReference>
<dbReference type="CDD" id="cd00136">
    <property type="entry name" value="PDZ_canonical"/>
    <property type="match status" value="1"/>
</dbReference>
<accession>A0A3M7SA87</accession>
<dbReference type="AlphaFoldDB" id="A0A3M7SA87"/>
<dbReference type="InterPro" id="IPR051844">
    <property type="entry name" value="USH2_Complex_Protein"/>
</dbReference>
<dbReference type="SMART" id="SM00228">
    <property type="entry name" value="PDZ"/>
    <property type="match status" value="2"/>
</dbReference>
<dbReference type="InterPro" id="IPR001478">
    <property type="entry name" value="PDZ"/>
</dbReference>
<keyword evidence="2" id="KW-0677">Repeat</keyword>
<protein>
    <submittedName>
        <fullName evidence="5">Serine protease</fullName>
    </submittedName>
</protein>
<dbReference type="EMBL" id="REGN01001777">
    <property type="protein sequence ID" value="RNA32629.1"/>
    <property type="molecule type" value="Genomic_DNA"/>
</dbReference>
<dbReference type="PROSITE" id="PS50106">
    <property type="entry name" value="PDZ"/>
    <property type="match status" value="2"/>
</dbReference>
<evidence type="ECO:0000313" key="5">
    <source>
        <dbReference type="EMBL" id="RNA32629.1"/>
    </source>
</evidence>
<evidence type="ECO:0000256" key="1">
    <source>
        <dbReference type="ARBA" id="ARBA00004316"/>
    </source>
</evidence>
<dbReference type="Pfam" id="PF13180">
    <property type="entry name" value="PDZ_2"/>
    <property type="match status" value="1"/>
</dbReference>
<dbReference type="OrthoDB" id="10056216at2759"/>
<comment type="subcellular location">
    <subcellularLocation>
        <location evidence="1">Cell projection</location>
    </subcellularLocation>
</comment>
<name>A0A3M7SA87_BRAPC</name>
<keyword evidence="5" id="KW-0378">Hydrolase</keyword>
<dbReference type="PANTHER" id="PTHR23116">
    <property type="entry name" value="PDZ DOMAIN CONTAINING WHIRLIN AND HARMONIN-RELATED"/>
    <property type="match status" value="1"/>
</dbReference>
<evidence type="ECO:0000256" key="3">
    <source>
        <dbReference type="ARBA" id="ARBA00023273"/>
    </source>
</evidence>
<evidence type="ECO:0000256" key="2">
    <source>
        <dbReference type="ARBA" id="ARBA00022737"/>
    </source>
</evidence>
<proteinExistence type="predicted"/>
<dbReference type="GO" id="GO:0042995">
    <property type="term" value="C:cell projection"/>
    <property type="evidence" value="ECO:0007669"/>
    <property type="project" value="UniProtKB-SubCell"/>
</dbReference>
<dbReference type="Gene3D" id="2.30.42.10">
    <property type="match status" value="2"/>
</dbReference>
<dbReference type="GO" id="GO:0006508">
    <property type="term" value="P:proteolysis"/>
    <property type="evidence" value="ECO:0007669"/>
    <property type="project" value="UniProtKB-KW"/>
</dbReference>
<dbReference type="GO" id="GO:0008233">
    <property type="term" value="F:peptidase activity"/>
    <property type="evidence" value="ECO:0007669"/>
    <property type="project" value="UniProtKB-KW"/>
</dbReference>
<feature type="domain" description="PDZ" evidence="4">
    <location>
        <begin position="107"/>
        <end position="190"/>
    </location>
</feature>
<dbReference type="SUPFAM" id="SSF50156">
    <property type="entry name" value="PDZ domain-like"/>
    <property type="match status" value="2"/>
</dbReference>
<gene>
    <name evidence="5" type="ORF">BpHYR1_053005</name>
</gene>
<dbReference type="STRING" id="10195.A0A3M7SA87"/>
<reference evidence="5 6" key="1">
    <citation type="journal article" date="2018" name="Sci. Rep.">
        <title>Genomic signatures of local adaptation to the degree of environmental predictability in rotifers.</title>
        <authorList>
            <person name="Franch-Gras L."/>
            <person name="Hahn C."/>
            <person name="Garcia-Roger E.M."/>
            <person name="Carmona M.J."/>
            <person name="Serra M."/>
            <person name="Gomez A."/>
        </authorList>
    </citation>
    <scope>NUCLEOTIDE SEQUENCE [LARGE SCALE GENOMIC DNA]</scope>
    <source>
        <strain evidence="5">HYR1</strain>
    </source>
</reference>
<evidence type="ECO:0000259" key="4">
    <source>
        <dbReference type="PROSITE" id="PS50106"/>
    </source>
</evidence>
<evidence type="ECO:0000313" key="6">
    <source>
        <dbReference type="Proteomes" id="UP000276133"/>
    </source>
</evidence>
<sequence>MVYNKETFFEFHIKRNHGHLGFNIDGGETKPIGIYISKIEKNSVAEIAGLKVYDLILTVNDKDFTKILIHQAIQFFKSADLFKIKVKRYMVPKRNTIKENYECYYSIIKLKKQNKKCNFGFKLNFVVEENKRNKLTVISVESNSFASNSNLKTGDIILAINNLFIESLDDFYKAVQIFKNTLSLQLVVIRRKNKFYENSCQQKLISMEGINLLDDQLPNLKKFRSNDFLSGKNDFFRTAKILNAKLNDLYDNLFYPQY</sequence>
<dbReference type="PANTHER" id="PTHR23116:SF29">
    <property type="entry name" value="PDZ DOMAIN-CONTAINING PROTEIN 7"/>
    <property type="match status" value="1"/>
</dbReference>